<feature type="region of interest" description="Disordered" evidence="1">
    <location>
        <begin position="1"/>
        <end position="43"/>
    </location>
</feature>
<name>A0ABU2HB63_9ACTN</name>
<dbReference type="PANTHER" id="PTHR43464:SF82">
    <property type="entry name" value="METHYLTRANSFERASE DOMAIN-CONTAINING PROTEIN"/>
    <property type="match status" value="1"/>
</dbReference>
<gene>
    <name evidence="3" type="ORF">RIF23_19720</name>
</gene>
<dbReference type="GO" id="GO:0032259">
    <property type="term" value="P:methylation"/>
    <property type="evidence" value="ECO:0007669"/>
    <property type="project" value="UniProtKB-KW"/>
</dbReference>
<keyword evidence="4" id="KW-1185">Reference proteome</keyword>
<evidence type="ECO:0000313" key="3">
    <source>
        <dbReference type="EMBL" id="MDS1272521.1"/>
    </source>
</evidence>
<dbReference type="SUPFAM" id="SSF53335">
    <property type="entry name" value="S-adenosyl-L-methionine-dependent methyltransferases"/>
    <property type="match status" value="1"/>
</dbReference>
<comment type="caution">
    <text evidence="3">The sequence shown here is derived from an EMBL/GenBank/DDBJ whole genome shotgun (WGS) entry which is preliminary data.</text>
</comment>
<dbReference type="PANTHER" id="PTHR43464">
    <property type="entry name" value="METHYLTRANSFERASE"/>
    <property type="match status" value="1"/>
</dbReference>
<organism evidence="3 4">
    <name type="scientific">Lipingzhangella rawalii</name>
    <dbReference type="NCBI Taxonomy" id="2055835"/>
    <lineage>
        <taxon>Bacteria</taxon>
        <taxon>Bacillati</taxon>
        <taxon>Actinomycetota</taxon>
        <taxon>Actinomycetes</taxon>
        <taxon>Streptosporangiales</taxon>
        <taxon>Nocardiopsidaceae</taxon>
        <taxon>Lipingzhangella</taxon>
    </lineage>
</organism>
<keyword evidence="3" id="KW-0808">Transferase</keyword>
<proteinExistence type="predicted"/>
<dbReference type="CDD" id="cd02440">
    <property type="entry name" value="AdoMet_MTases"/>
    <property type="match status" value="1"/>
</dbReference>
<evidence type="ECO:0000259" key="2">
    <source>
        <dbReference type="Pfam" id="PF13649"/>
    </source>
</evidence>
<reference evidence="4" key="1">
    <citation type="submission" date="2023-07" db="EMBL/GenBank/DDBJ databases">
        <title>Novel species in the genus Lipingzhangella isolated from Sambhar Salt Lake.</title>
        <authorList>
            <person name="Jiya N."/>
            <person name="Kajale S."/>
            <person name="Sharma A."/>
        </authorList>
    </citation>
    <scope>NUCLEOTIDE SEQUENCE [LARGE SCALE GENOMIC DNA]</scope>
    <source>
        <strain evidence="4">LS1_29</strain>
    </source>
</reference>
<dbReference type="RefSeq" id="WP_310914108.1">
    <property type="nucleotide sequence ID" value="NZ_JAVLVT010000013.1"/>
</dbReference>
<sequence>MNDNATAASGAGAGYREGEVDADESTVTESPAHTTDQVRQRHAANRVAWDEAARRYTQNLPEVIAGLRLGHSSTHPVEQAALGDLRSWCHRAIHLQCASGEDTLSLVTEGATEVVGIDISPAHIANAKECARALDAPATFHCCDVLDAPRELDGTADLIYTGRGAVYWIHDLTAWAGVVARLLRPGGQVLLYEDHPANWLFDMREPHPEYSGVDYFAHAERNWGWPEQYLGTVSANPAVKHERLWPLGEIVQALVDAGLRLTRLWESPEEFWPVFAHMDEETRRRLPMTFLVTARKDGGG</sequence>
<protein>
    <submittedName>
        <fullName evidence="3">Class I SAM-dependent methyltransferase</fullName>
        <ecNumber evidence="3">2.1.1.-</ecNumber>
    </submittedName>
</protein>
<evidence type="ECO:0000313" key="4">
    <source>
        <dbReference type="Proteomes" id="UP001250214"/>
    </source>
</evidence>
<dbReference type="InterPro" id="IPR041698">
    <property type="entry name" value="Methyltransf_25"/>
</dbReference>
<accession>A0ABU2HB63</accession>
<dbReference type="InterPro" id="IPR029063">
    <property type="entry name" value="SAM-dependent_MTases_sf"/>
</dbReference>
<dbReference type="Pfam" id="PF13649">
    <property type="entry name" value="Methyltransf_25"/>
    <property type="match status" value="1"/>
</dbReference>
<dbReference type="Gene3D" id="3.40.50.150">
    <property type="entry name" value="Vaccinia Virus protein VP39"/>
    <property type="match status" value="1"/>
</dbReference>
<dbReference type="Proteomes" id="UP001250214">
    <property type="component" value="Unassembled WGS sequence"/>
</dbReference>
<feature type="domain" description="Methyltransferase" evidence="2">
    <location>
        <begin position="95"/>
        <end position="187"/>
    </location>
</feature>
<feature type="compositionally biased region" description="Polar residues" evidence="1">
    <location>
        <begin position="27"/>
        <end position="37"/>
    </location>
</feature>
<keyword evidence="3" id="KW-0489">Methyltransferase</keyword>
<evidence type="ECO:0000256" key="1">
    <source>
        <dbReference type="SAM" id="MobiDB-lite"/>
    </source>
</evidence>
<dbReference type="EC" id="2.1.1.-" evidence="3"/>
<dbReference type="GO" id="GO:0008168">
    <property type="term" value="F:methyltransferase activity"/>
    <property type="evidence" value="ECO:0007669"/>
    <property type="project" value="UniProtKB-KW"/>
</dbReference>
<dbReference type="EMBL" id="JAVLVT010000013">
    <property type="protein sequence ID" value="MDS1272521.1"/>
    <property type="molecule type" value="Genomic_DNA"/>
</dbReference>